<evidence type="ECO:0000256" key="2">
    <source>
        <dbReference type="ARBA" id="ARBA00009749"/>
    </source>
</evidence>
<keyword evidence="3 9" id="KW-0813">Transport</keyword>
<keyword evidence="8" id="KW-0129">CBS domain</keyword>
<dbReference type="CDD" id="cd04606">
    <property type="entry name" value="CBS_pair_Mg_transporter"/>
    <property type="match status" value="1"/>
</dbReference>
<keyword evidence="4 9" id="KW-0812">Transmembrane</keyword>
<evidence type="ECO:0000313" key="11">
    <source>
        <dbReference type="EMBL" id="MBO1867360.1"/>
    </source>
</evidence>
<evidence type="ECO:0000256" key="6">
    <source>
        <dbReference type="ARBA" id="ARBA00022989"/>
    </source>
</evidence>
<dbReference type="SUPFAM" id="SSF54631">
    <property type="entry name" value="CBS-domain pair"/>
    <property type="match status" value="1"/>
</dbReference>
<dbReference type="Gene3D" id="3.10.580.10">
    <property type="entry name" value="CBS-domain"/>
    <property type="match status" value="1"/>
</dbReference>
<keyword evidence="9" id="KW-1003">Cell membrane</keyword>
<evidence type="ECO:0000256" key="1">
    <source>
        <dbReference type="ARBA" id="ARBA00004141"/>
    </source>
</evidence>
<dbReference type="RefSeq" id="WP_208088327.1">
    <property type="nucleotide sequence ID" value="NZ_CP086136.1"/>
</dbReference>
<dbReference type="GO" id="GO:0015095">
    <property type="term" value="F:magnesium ion transmembrane transporter activity"/>
    <property type="evidence" value="ECO:0007669"/>
    <property type="project" value="UniProtKB-UniRule"/>
</dbReference>
<dbReference type="Gene3D" id="1.10.357.20">
    <property type="entry name" value="SLC41 divalent cation transporters, integral membrane domain"/>
    <property type="match status" value="1"/>
</dbReference>
<feature type="domain" description="CBS" evidence="10">
    <location>
        <begin position="200"/>
        <end position="256"/>
    </location>
</feature>
<dbReference type="InterPro" id="IPR006669">
    <property type="entry name" value="MgtE_transporter"/>
</dbReference>
<keyword evidence="5 9" id="KW-0460">Magnesium</keyword>
<dbReference type="PANTHER" id="PTHR43773:SF1">
    <property type="entry name" value="MAGNESIUM TRANSPORTER MGTE"/>
    <property type="match status" value="1"/>
</dbReference>
<proteinExistence type="inferred from homology"/>
<dbReference type="AlphaFoldDB" id="A0A939MGB2"/>
<comment type="subunit">
    <text evidence="9">Homodimer.</text>
</comment>
<reference evidence="11" key="1">
    <citation type="submission" date="2021-03" db="EMBL/GenBank/DDBJ databases">
        <title>Whole Genome Sequence of Bradyrhizobium sp. Strain 144S4.</title>
        <authorList>
            <person name="Bromfield E.S.P."/>
            <person name="Cloutier S."/>
        </authorList>
    </citation>
    <scope>NUCLEOTIDE SEQUENCE [LARGE SCALE GENOMIC DNA]</scope>
    <source>
        <strain evidence="11">144S4</strain>
    </source>
</reference>
<dbReference type="InterPro" id="IPR046342">
    <property type="entry name" value="CBS_dom_sf"/>
</dbReference>
<dbReference type="InterPro" id="IPR036739">
    <property type="entry name" value="SLC41_membr_dom_sf"/>
</dbReference>
<dbReference type="InterPro" id="IPR006668">
    <property type="entry name" value="Mg_transptr_MgtE_intracell_dom"/>
</dbReference>
<keyword evidence="7 9" id="KW-0472">Membrane</keyword>
<evidence type="ECO:0000256" key="9">
    <source>
        <dbReference type="RuleBase" id="RU362011"/>
    </source>
</evidence>
<dbReference type="InterPro" id="IPR000644">
    <property type="entry name" value="CBS_dom"/>
</dbReference>
<comment type="caution">
    <text evidence="9">Lacks conserved residue(s) required for the propagation of feature annotation.</text>
</comment>
<dbReference type="GO" id="GO:0046872">
    <property type="term" value="F:metal ion binding"/>
    <property type="evidence" value="ECO:0007669"/>
    <property type="project" value="UniProtKB-KW"/>
</dbReference>
<dbReference type="SMART" id="SM00924">
    <property type="entry name" value="MgtE_N"/>
    <property type="match status" value="1"/>
</dbReference>
<name>A0A939MGB2_9BRAD</name>
<comment type="function">
    <text evidence="9">Acts as a magnesium transporter.</text>
</comment>
<evidence type="ECO:0000256" key="3">
    <source>
        <dbReference type="ARBA" id="ARBA00022448"/>
    </source>
</evidence>
<sequence length="460" mass="50531">MTNLDVQDAAKADNMVNPAFLAASMIEERAADIVEALNDMPSELAVAVLLHLPPDRAIEVLDQPGLEREPELIALMPREAAAKLLAGVSADRLADVFHQVKEPHCSELLDLLDLDIRLNIRRLLEYPKDTAGAIMTTEFASVPSTYTVQQTLDYIRHVERSRETVYAIYVLDPLSKKLVKTITLRRLITGDPQAPVLSVARPGRLITATPLMDREDVARLISKYDLLAVPVVDHGRVIGIVTVDDVIDAIVQESTEDVQKFGGMAAVNEPYMEIRFWQMMKKRGGWLCALFLSEMLTASAMQSYEGELEKAIVLTLFIPLIMSSGGNSGSQATSLLIRALALREIEIKDWWRVALREIANGLALGAMLGLVGIVRISLWQYLGFYNYGEHWVLIALTVGATLVGIVMFGSLTGSMLPFLLQRTGFDPASASAPFVATLVDVTGLVIYFTVASIILRGTLL</sequence>
<dbReference type="InterPro" id="IPR038076">
    <property type="entry name" value="MgtE_N_sf"/>
</dbReference>
<dbReference type="PANTHER" id="PTHR43773">
    <property type="entry name" value="MAGNESIUM TRANSPORTER MGTE"/>
    <property type="match status" value="1"/>
</dbReference>
<dbReference type="PROSITE" id="PS51371">
    <property type="entry name" value="CBS"/>
    <property type="match status" value="1"/>
</dbReference>
<comment type="subcellular location">
    <subcellularLocation>
        <location evidence="9">Cell membrane</location>
        <topology evidence="9">Multi-pass membrane protein</topology>
    </subcellularLocation>
    <subcellularLocation>
        <location evidence="1">Membrane</location>
        <topology evidence="1">Multi-pass membrane protein</topology>
    </subcellularLocation>
</comment>
<dbReference type="SMART" id="SM00116">
    <property type="entry name" value="CBS"/>
    <property type="match status" value="1"/>
</dbReference>
<dbReference type="NCBIfam" id="TIGR00400">
    <property type="entry name" value="mgtE"/>
    <property type="match status" value="1"/>
</dbReference>
<feature type="transmembrane region" description="Helical" evidence="9">
    <location>
        <begin position="391"/>
        <end position="420"/>
    </location>
</feature>
<dbReference type="EMBL" id="JAGEMI010000001">
    <property type="protein sequence ID" value="MBO1867360.1"/>
    <property type="molecule type" value="Genomic_DNA"/>
</dbReference>
<dbReference type="Pfam" id="PF01769">
    <property type="entry name" value="MgtE"/>
    <property type="match status" value="1"/>
</dbReference>
<dbReference type="SUPFAM" id="SSF161093">
    <property type="entry name" value="MgtE membrane domain-like"/>
    <property type="match status" value="1"/>
</dbReference>
<evidence type="ECO:0000256" key="7">
    <source>
        <dbReference type="ARBA" id="ARBA00023136"/>
    </source>
</evidence>
<feature type="transmembrane region" description="Helical" evidence="9">
    <location>
        <begin position="432"/>
        <end position="455"/>
    </location>
</feature>
<dbReference type="Gene3D" id="1.25.60.10">
    <property type="entry name" value="MgtE N-terminal domain-like"/>
    <property type="match status" value="1"/>
</dbReference>
<dbReference type="GO" id="GO:0005886">
    <property type="term" value="C:plasma membrane"/>
    <property type="evidence" value="ECO:0007669"/>
    <property type="project" value="UniProtKB-SubCell"/>
</dbReference>
<evidence type="ECO:0000256" key="4">
    <source>
        <dbReference type="ARBA" id="ARBA00022692"/>
    </source>
</evidence>
<dbReference type="InterPro" id="IPR006667">
    <property type="entry name" value="SLC41_membr_dom"/>
</dbReference>
<evidence type="ECO:0000256" key="8">
    <source>
        <dbReference type="PROSITE-ProRule" id="PRU00703"/>
    </source>
</evidence>
<keyword evidence="6 9" id="KW-1133">Transmembrane helix</keyword>
<dbReference type="SUPFAM" id="SSF158791">
    <property type="entry name" value="MgtE N-terminal domain-like"/>
    <property type="match status" value="1"/>
</dbReference>
<evidence type="ECO:0000259" key="10">
    <source>
        <dbReference type="PROSITE" id="PS51371"/>
    </source>
</evidence>
<protein>
    <recommendedName>
        <fullName evidence="9">Magnesium transporter MgtE</fullName>
    </recommendedName>
</protein>
<dbReference type="Pfam" id="PF03448">
    <property type="entry name" value="MgtE_N"/>
    <property type="match status" value="1"/>
</dbReference>
<accession>A0A939MGB2</accession>
<organism evidence="11">
    <name type="scientific">Bradyrhizobium barranii subsp. barranii</name>
    <dbReference type="NCBI Taxonomy" id="2823807"/>
    <lineage>
        <taxon>Bacteria</taxon>
        <taxon>Pseudomonadati</taxon>
        <taxon>Pseudomonadota</taxon>
        <taxon>Alphaproteobacteria</taxon>
        <taxon>Hyphomicrobiales</taxon>
        <taxon>Nitrobacteraceae</taxon>
        <taxon>Bradyrhizobium</taxon>
        <taxon>Bradyrhizobium barranii</taxon>
    </lineage>
</organism>
<evidence type="ECO:0000256" key="5">
    <source>
        <dbReference type="ARBA" id="ARBA00022842"/>
    </source>
</evidence>
<gene>
    <name evidence="11" type="primary">mgtE</name>
    <name evidence="11" type="ORF">J4G43_42715</name>
</gene>
<keyword evidence="9" id="KW-0479">Metal-binding</keyword>
<feature type="transmembrane region" description="Helical" evidence="9">
    <location>
        <begin position="358"/>
        <end position="379"/>
    </location>
</feature>
<comment type="caution">
    <text evidence="11">The sequence shown here is derived from an EMBL/GenBank/DDBJ whole genome shotgun (WGS) entry which is preliminary data.</text>
</comment>
<comment type="similarity">
    <text evidence="2 9">Belongs to the SLC41A transporter family.</text>
</comment>
<dbReference type="Pfam" id="PF00571">
    <property type="entry name" value="CBS"/>
    <property type="match status" value="1"/>
</dbReference>